<dbReference type="InParanoid" id="A0A2P6MVT7"/>
<evidence type="ECO:0000313" key="1">
    <source>
        <dbReference type="EMBL" id="PRP75817.1"/>
    </source>
</evidence>
<protein>
    <submittedName>
        <fullName evidence="1">Uncharacterized protein</fullName>
    </submittedName>
</protein>
<dbReference type="AlphaFoldDB" id="A0A2P6MVT7"/>
<comment type="caution">
    <text evidence="1">The sequence shown here is derived from an EMBL/GenBank/DDBJ whole genome shotgun (WGS) entry which is preliminary data.</text>
</comment>
<gene>
    <name evidence="1" type="ORF">PROFUN_08811</name>
</gene>
<sequence length="105" mass="11803">MNAELLEGPPLPLVLQWIDEMWSEETGCPSTIRHKLKSKTPSILPAMTIQPPVQFQEPFKLLQPLKTNRSSRLALQYNASVDEIGSLYCTRSVSARGACPHEERV</sequence>
<name>A0A2P6MVT7_9EUKA</name>
<keyword evidence="2" id="KW-1185">Reference proteome</keyword>
<organism evidence="1 2">
    <name type="scientific">Planoprotostelium fungivorum</name>
    <dbReference type="NCBI Taxonomy" id="1890364"/>
    <lineage>
        <taxon>Eukaryota</taxon>
        <taxon>Amoebozoa</taxon>
        <taxon>Evosea</taxon>
        <taxon>Variosea</taxon>
        <taxon>Cavosteliida</taxon>
        <taxon>Cavosteliaceae</taxon>
        <taxon>Planoprotostelium</taxon>
    </lineage>
</organism>
<accession>A0A2P6MVT7</accession>
<reference evidence="1 2" key="1">
    <citation type="journal article" date="2018" name="Genome Biol. Evol.">
        <title>Multiple Roots of Fruiting Body Formation in Amoebozoa.</title>
        <authorList>
            <person name="Hillmann F."/>
            <person name="Forbes G."/>
            <person name="Novohradska S."/>
            <person name="Ferling I."/>
            <person name="Riege K."/>
            <person name="Groth M."/>
            <person name="Westermann M."/>
            <person name="Marz M."/>
            <person name="Spaller T."/>
            <person name="Winckler T."/>
            <person name="Schaap P."/>
            <person name="Glockner G."/>
        </authorList>
    </citation>
    <scope>NUCLEOTIDE SEQUENCE [LARGE SCALE GENOMIC DNA]</scope>
    <source>
        <strain evidence="1 2">Jena</strain>
    </source>
</reference>
<dbReference type="EMBL" id="MDYQ01000362">
    <property type="protein sequence ID" value="PRP75817.1"/>
    <property type="molecule type" value="Genomic_DNA"/>
</dbReference>
<evidence type="ECO:0000313" key="2">
    <source>
        <dbReference type="Proteomes" id="UP000241769"/>
    </source>
</evidence>
<proteinExistence type="predicted"/>
<dbReference type="Proteomes" id="UP000241769">
    <property type="component" value="Unassembled WGS sequence"/>
</dbReference>